<gene>
    <name evidence="1" type="ORF">SDC9_175527</name>
</gene>
<dbReference type="AlphaFoldDB" id="A0A645GME5"/>
<dbReference type="EMBL" id="VSSQ01078225">
    <property type="protein sequence ID" value="MPN28088.1"/>
    <property type="molecule type" value="Genomic_DNA"/>
</dbReference>
<sequence length="128" mass="12810">MGGPVQSRNRSAGRSAGAGVLAAGVAQLQRPGRRLVHLGIGRRAGAQLAGAGGGLAGRWQLLRARVFRLVGGGGLHQGVAVFVGLLDAWRRAVTVAHRAVVAPCDALDGAVDSAAVQHGAGVDTSVPL</sequence>
<organism evidence="1">
    <name type="scientific">bioreactor metagenome</name>
    <dbReference type="NCBI Taxonomy" id="1076179"/>
    <lineage>
        <taxon>unclassified sequences</taxon>
        <taxon>metagenomes</taxon>
        <taxon>ecological metagenomes</taxon>
    </lineage>
</organism>
<comment type="caution">
    <text evidence="1">The sequence shown here is derived from an EMBL/GenBank/DDBJ whole genome shotgun (WGS) entry which is preliminary data.</text>
</comment>
<name>A0A645GME5_9ZZZZ</name>
<accession>A0A645GME5</accession>
<proteinExistence type="predicted"/>
<protein>
    <submittedName>
        <fullName evidence="1">Uncharacterized protein</fullName>
    </submittedName>
</protein>
<reference evidence="1" key="1">
    <citation type="submission" date="2019-08" db="EMBL/GenBank/DDBJ databases">
        <authorList>
            <person name="Kucharzyk K."/>
            <person name="Murdoch R.W."/>
            <person name="Higgins S."/>
            <person name="Loffler F."/>
        </authorList>
    </citation>
    <scope>NUCLEOTIDE SEQUENCE</scope>
</reference>
<evidence type="ECO:0000313" key="1">
    <source>
        <dbReference type="EMBL" id="MPN28088.1"/>
    </source>
</evidence>